<organism evidence="1 2">
    <name type="scientific">Rhododendron molle</name>
    <name type="common">Chinese azalea</name>
    <name type="synonym">Azalea mollis</name>
    <dbReference type="NCBI Taxonomy" id="49168"/>
    <lineage>
        <taxon>Eukaryota</taxon>
        <taxon>Viridiplantae</taxon>
        <taxon>Streptophyta</taxon>
        <taxon>Embryophyta</taxon>
        <taxon>Tracheophyta</taxon>
        <taxon>Spermatophyta</taxon>
        <taxon>Magnoliopsida</taxon>
        <taxon>eudicotyledons</taxon>
        <taxon>Gunneridae</taxon>
        <taxon>Pentapetalae</taxon>
        <taxon>asterids</taxon>
        <taxon>Ericales</taxon>
        <taxon>Ericaceae</taxon>
        <taxon>Ericoideae</taxon>
        <taxon>Rhodoreae</taxon>
        <taxon>Rhododendron</taxon>
    </lineage>
</organism>
<gene>
    <name evidence="1" type="ORF">RHMOL_Rhmol06G0100300</name>
</gene>
<reference evidence="1" key="1">
    <citation type="submission" date="2022-02" db="EMBL/GenBank/DDBJ databases">
        <title>Plant Genome Project.</title>
        <authorList>
            <person name="Zhang R.-G."/>
        </authorList>
    </citation>
    <scope>NUCLEOTIDE SEQUENCE</scope>
    <source>
        <strain evidence="1">AT1</strain>
    </source>
</reference>
<sequence length="98" mass="11222">MHRLIKDQPYHLVTRIHLKSQLTNETKSPVRVKSGQGPVPVLRTVDLANQRLRSAERFLVQNDVVLVRQISAIDLRDQRLKRVGQGAQTFTRTGNPRC</sequence>
<dbReference type="EMBL" id="CM046393">
    <property type="protein sequence ID" value="KAI8550367.1"/>
    <property type="molecule type" value="Genomic_DNA"/>
</dbReference>
<keyword evidence="2" id="KW-1185">Reference proteome</keyword>
<comment type="caution">
    <text evidence="1">The sequence shown here is derived from an EMBL/GenBank/DDBJ whole genome shotgun (WGS) entry which is preliminary data.</text>
</comment>
<evidence type="ECO:0000313" key="1">
    <source>
        <dbReference type="EMBL" id="KAI8550367.1"/>
    </source>
</evidence>
<proteinExistence type="predicted"/>
<dbReference type="Proteomes" id="UP001062846">
    <property type="component" value="Chromosome 6"/>
</dbReference>
<name>A0ACC0NCB2_RHOML</name>
<protein>
    <submittedName>
        <fullName evidence="1">Uncharacterized protein</fullName>
    </submittedName>
</protein>
<accession>A0ACC0NCB2</accession>
<evidence type="ECO:0000313" key="2">
    <source>
        <dbReference type="Proteomes" id="UP001062846"/>
    </source>
</evidence>